<gene>
    <name evidence="2" type="ORF">CHC_T00004770001</name>
</gene>
<dbReference type="GeneID" id="17323867"/>
<dbReference type="Proteomes" id="UP000012073">
    <property type="component" value="Unassembled WGS sequence"/>
</dbReference>
<dbReference type="AlphaFoldDB" id="R7QCU8"/>
<feature type="region of interest" description="Disordered" evidence="1">
    <location>
        <begin position="81"/>
        <end position="105"/>
    </location>
</feature>
<name>R7QCU8_CHOCR</name>
<dbReference type="Gramene" id="CDF36332">
    <property type="protein sequence ID" value="CDF36332"/>
    <property type="gene ID" value="CHC_T00004770001"/>
</dbReference>
<dbReference type="EMBL" id="HG001772">
    <property type="protein sequence ID" value="CDF36332.1"/>
    <property type="molecule type" value="Genomic_DNA"/>
</dbReference>
<keyword evidence="3" id="KW-1185">Reference proteome</keyword>
<evidence type="ECO:0000313" key="3">
    <source>
        <dbReference type="Proteomes" id="UP000012073"/>
    </source>
</evidence>
<protein>
    <submittedName>
        <fullName evidence="2">Uncharacterized protein</fullName>
    </submittedName>
</protein>
<evidence type="ECO:0000256" key="1">
    <source>
        <dbReference type="SAM" id="MobiDB-lite"/>
    </source>
</evidence>
<sequence>MCCKYTITFRFTIIRAYLVTDQTFRSLCRLWSNTASLPTFISLNHKSYLTPGHQRQPAINQFPDLRHHSVLTRHQMKAGFRQRERTQTGNASLLHNFPSQLLPDP</sequence>
<dbReference type="KEGG" id="ccp:CHC_T00004770001"/>
<reference evidence="3" key="1">
    <citation type="journal article" date="2013" name="Proc. Natl. Acad. Sci. U.S.A.">
        <title>Genome structure and metabolic features in the red seaweed Chondrus crispus shed light on evolution of the Archaeplastida.</title>
        <authorList>
            <person name="Collen J."/>
            <person name="Porcel B."/>
            <person name="Carre W."/>
            <person name="Ball S.G."/>
            <person name="Chaparro C."/>
            <person name="Tonon T."/>
            <person name="Barbeyron T."/>
            <person name="Michel G."/>
            <person name="Noel B."/>
            <person name="Valentin K."/>
            <person name="Elias M."/>
            <person name="Artiguenave F."/>
            <person name="Arun A."/>
            <person name="Aury J.M."/>
            <person name="Barbosa-Neto J.F."/>
            <person name="Bothwell J.H."/>
            <person name="Bouget F.Y."/>
            <person name="Brillet L."/>
            <person name="Cabello-Hurtado F."/>
            <person name="Capella-Gutierrez S."/>
            <person name="Charrier B."/>
            <person name="Cladiere L."/>
            <person name="Cock J.M."/>
            <person name="Coelho S.M."/>
            <person name="Colleoni C."/>
            <person name="Czjzek M."/>
            <person name="Da Silva C."/>
            <person name="Delage L."/>
            <person name="Denoeud F."/>
            <person name="Deschamps P."/>
            <person name="Dittami S.M."/>
            <person name="Gabaldon T."/>
            <person name="Gachon C.M."/>
            <person name="Groisillier A."/>
            <person name="Herve C."/>
            <person name="Jabbari K."/>
            <person name="Katinka M."/>
            <person name="Kloareg B."/>
            <person name="Kowalczyk N."/>
            <person name="Labadie K."/>
            <person name="Leblanc C."/>
            <person name="Lopez P.J."/>
            <person name="McLachlan D.H."/>
            <person name="Meslet-Cladiere L."/>
            <person name="Moustafa A."/>
            <person name="Nehr Z."/>
            <person name="Nyvall Collen P."/>
            <person name="Panaud O."/>
            <person name="Partensky F."/>
            <person name="Poulain J."/>
            <person name="Rensing S.A."/>
            <person name="Rousvoal S."/>
            <person name="Samson G."/>
            <person name="Symeonidi A."/>
            <person name="Weissenbach J."/>
            <person name="Zambounis A."/>
            <person name="Wincker P."/>
            <person name="Boyen C."/>
        </authorList>
    </citation>
    <scope>NUCLEOTIDE SEQUENCE [LARGE SCALE GENOMIC DNA]</scope>
    <source>
        <strain evidence="3">cv. Stackhouse</strain>
    </source>
</reference>
<evidence type="ECO:0000313" key="2">
    <source>
        <dbReference type="EMBL" id="CDF36332.1"/>
    </source>
</evidence>
<dbReference type="RefSeq" id="XP_005716151.1">
    <property type="nucleotide sequence ID" value="XM_005716094.1"/>
</dbReference>
<proteinExistence type="predicted"/>
<organism evidence="2 3">
    <name type="scientific">Chondrus crispus</name>
    <name type="common">Carrageen Irish moss</name>
    <name type="synonym">Polymorpha crispa</name>
    <dbReference type="NCBI Taxonomy" id="2769"/>
    <lineage>
        <taxon>Eukaryota</taxon>
        <taxon>Rhodophyta</taxon>
        <taxon>Florideophyceae</taxon>
        <taxon>Rhodymeniophycidae</taxon>
        <taxon>Gigartinales</taxon>
        <taxon>Gigartinaceae</taxon>
        <taxon>Chondrus</taxon>
    </lineage>
</organism>
<accession>R7QCU8</accession>
<feature type="compositionally biased region" description="Polar residues" evidence="1">
    <location>
        <begin position="87"/>
        <end position="99"/>
    </location>
</feature>